<keyword evidence="2" id="KW-1185">Reference proteome</keyword>
<accession>A0ACB9BSQ3</accession>
<protein>
    <submittedName>
        <fullName evidence="1">Uncharacterized protein</fullName>
    </submittedName>
</protein>
<dbReference type="Proteomes" id="UP001056120">
    <property type="component" value="Linkage Group LG22"/>
</dbReference>
<comment type="caution">
    <text evidence="1">The sequence shown here is derived from an EMBL/GenBank/DDBJ whole genome shotgun (WGS) entry which is preliminary data.</text>
</comment>
<gene>
    <name evidence="1" type="ORF">L1987_64800</name>
</gene>
<dbReference type="EMBL" id="CM042039">
    <property type="protein sequence ID" value="KAI3725028.1"/>
    <property type="molecule type" value="Genomic_DNA"/>
</dbReference>
<evidence type="ECO:0000313" key="2">
    <source>
        <dbReference type="Proteomes" id="UP001056120"/>
    </source>
</evidence>
<name>A0ACB9BSQ3_9ASTR</name>
<organism evidence="1 2">
    <name type="scientific">Smallanthus sonchifolius</name>
    <dbReference type="NCBI Taxonomy" id="185202"/>
    <lineage>
        <taxon>Eukaryota</taxon>
        <taxon>Viridiplantae</taxon>
        <taxon>Streptophyta</taxon>
        <taxon>Embryophyta</taxon>
        <taxon>Tracheophyta</taxon>
        <taxon>Spermatophyta</taxon>
        <taxon>Magnoliopsida</taxon>
        <taxon>eudicotyledons</taxon>
        <taxon>Gunneridae</taxon>
        <taxon>Pentapetalae</taxon>
        <taxon>asterids</taxon>
        <taxon>campanulids</taxon>
        <taxon>Asterales</taxon>
        <taxon>Asteraceae</taxon>
        <taxon>Asteroideae</taxon>
        <taxon>Heliantheae alliance</taxon>
        <taxon>Millerieae</taxon>
        <taxon>Smallanthus</taxon>
    </lineage>
</organism>
<proteinExistence type="predicted"/>
<sequence>MFLVRICITDQNIDLGLEFRGIDLLFVKRHNVCAFLDANDPKSAEFVPVMNFLANSNISFAISHNISVFETTIRQFWESAESVSITNVEHIRATVHGQEVLFSENTIRQVLHFDDNPEAPIEFPSFYVKECFIRLGHPDEFKSANAMVASVVLGLIKGMDYNFSGLVFRQLKDNLTGAVKEKFLVYPRFLQIIINHLHLELQQDGHVFFFDHMTAKTLSYMKSRSKRTNREIANIPLFGHVLGEEEEFIPDVDPDLQIEEELLSFDEEEVEVEQNQENQQEAEADAEVEVEMPHIQEEEQHVDEPVQDAIFVEEVHIPIEPVIGVEAGEQEDEEEVAMSSGTLDAGIYGSDYYKSDSDIQAEPHASSSKRQAETDSDYELEEPKANKIKTGFEDVSSSPDSSTDTPQPTPHPSPQQVHIPTPPTSPSHEPTTSVPRVKTLSLEVKMLVEHLSPAFVIDPEFAMTIHTGHAAKTKEAVEVQEFDLPSASKRREARKRGKGTKTEIETVILDEEDIPSDDELNSLLDEIDNFGYNELYPEILPTEERESEKKRYFTEEGDEIQALSDEEKTEEDVQVNIVKPVITEQTTTASEATQTPTQPSIDPEFPNPKKPWLRRIVPEESPQTYEWIVEHQELKRPPVGWKYDAERKLFIIRRYKGGVQHFKNMTDFQTLPFYDLRDLAKLSFQNPGNVMMASDFEHFLHNQVNCDFKGMKPRKTQKKISKTRFHPKTKKPYVFLRYKPAQTHKTITIPKTVPVQLQTFRKWYYNPIIGSVVIECEGKEDIVIFEPMELLKFQPEDLEVLFQNHIQAYGDEDEADAKAYQRVVSLHVKPYIPRTTEGPVA</sequence>
<reference evidence="2" key="1">
    <citation type="journal article" date="2022" name="Mol. Ecol. Resour.">
        <title>The genomes of chicory, endive, great burdock and yacon provide insights into Asteraceae palaeo-polyploidization history and plant inulin production.</title>
        <authorList>
            <person name="Fan W."/>
            <person name="Wang S."/>
            <person name="Wang H."/>
            <person name="Wang A."/>
            <person name="Jiang F."/>
            <person name="Liu H."/>
            <person name="Zhao H."/>
            <person name="Xu D."/>
            <person name="Zhang Y."/>
        </authorList>
    </citation>
    <scope>NUCLEOTIDE SEQUENCE [LARGE SCALE GENOMIC DNA]</scope>
    <source>
        <strain evidence="2">cv. Yunnan</strain>
    </source>
</reference>
<evidence type="ECO:0000313" key="1">
    <source>
        <dbReference type="EMBL" id="KAI3725028.1"/>
    </source>
</evidence>
<reference evidence="1 2" key="2">
    <citation type="journal article" date="2022" name="Mol. Ecol. Resour.">
        <title>The genomes of chicory, endive, great burdock and yacon provide insights into Asteraceae paleo-polyploidization history and plant inulin production.</title>
        <authorList>
            <person name="Fan W."/>
            <person name="Wang S."/>
            <person name="Wang H."/>
            <person name="Wang A."/>
            <person name="Jiang F."/>
            <person name="Liu H."/>
            <person name="Zhao H."/>
            <person name="Xu D."/>
            <person name="Zhang Y."/>
        </authorList>
    </citation>
    <scope>NUCLEOTIDE SEQUENCE [LARGE SCALE GENOMIC DNA]</scope>
    <source>
        <strain evidence="2">cv. Yunnan</strain>
        <tissue evidence="1">Leaves</tissue>
    </source>
</reference>